<reference evidence="1 2" key="1">
    <citation type="submission" date="2018-06" db="EMBL/GenBank/DDBJ databases">
        <title>Genomic Encyclopedia of Archaeal and Bacterial Type Strains, Phase II (KMG-II): from individual species to whole genera.</title>
        <authorList>
            <person name="Goeker M."/>
        </authorList>
    </citation>
    <scope>NUCLEOTIDE SEQUENCE [LARGE SCALE GENOMIC DNA]</scope>
    <source>
        <strain evidence="1 2">JCM 11668</strain>
    </source>
</reference>
<evidence type="ECO:0000313" key="2">
    <source>
        <dbReference type="Proteomes" id="UP000248148"/>
    </source>
</evidence>
<evidence type="ECO:0000313" key="1">
    <source>
        <dbReference type="EMBL" id="PYF04990.1"/>
    </source>
</evidence>
<name>A0A318TMA3_9BRAD</name>
<sequence>MIATDSDARTKWCPHARIARRELGVSGGEIIGGVNRDALSTHGGAIPASCRCIASDCMAWRLQCTVHIASPEGTQQATRQLGYCGAFGHP</sequence>
<dbReference type="RefSeq" id="WP_110779629.1">
    <property type="nucleotide sequence ID" value="NZ_QJTI01000002.1"/>
</dbReference>
<dbReference type="OrthoDB" id="8265489at2"/>
<proteinExistence type="predicted"/>
<dbReference type="EMBL" id="QJTI01000002">
    <property type="protein sequence ID" value="PYF04990.1"/>
    <property type="molecule type" value="Genomic_DNA"/>
</dbReference>
<accession>A0A318TMA3</accession>
<dbReference type="AlphaFoldDB" id="A0A318TMA3"/>
<protein>
    <submittedName>
        <fullName evidence="1">Uncharacterized protein</fullName>
    </submittedName>
</protein>
<dbReference type="Proteomes" id="UP000248148">
    <property type="component" value="Unassembled WGS sequence"/>
</dbReference>
<organism evidence="1 2">
    <name type="scientific">Rhodopseudomonas faecalis</name>
    <dbReference type="NCBI Taxonomy" id="99655"/>
    <lineage>
        <taxon>Bacteria</taxon>
        <taxon>Pseudomonadati</taxon>
        <taxon>Pseudomonadota</taxon>
        <taxon>Alphaproteobacteria</taxon>
        <taxon>Hyphomicrobiales</taxon>
        <taxon>Nitrobacteraceae</taxon>
        <taxon>Rhodopseudomonas</taxon>
    </lineage>
</organism>
<keyword evidence="2" id="KW-1185">Reference proteome</keyword>
<gene>
    <name evidence="1" type="ORF">BJ122_102216</name>
</gene>
<comment type="caution">
    <text evidence="1">The sequence shown here is derived from an EMBL/GenBank/DDBJ whole genome shotgun (WGS) entry which is preliminary data.</text>
</comment>